<feature type="transmembrane region" description="Helical" evidence="7">
    <location>
        <begin position="50"/>
        <end position="69"/>
    </location>
</feature>
<dbReference type="Pfam" id="PF25129">
    <property type="entry name" value="Pyr4-TMTC"/>
    <property type="match status" value="1"/>
</dbReference>
<keyword evidence="5 7" id="KW-0472">Membrane</keyword>
<dbReference type="EMBL" id="CAJVRC010000890">
    <property type="protein sequence ID" value="CAG8907151.1"/>
    <property type="molecule type" value="Genomic_DNA"/>
</dbReference>
<keyword evidence="9" id="KW-1185">Reference proteome</keyword>
<keyword evidence="4 7" id="KW-1133">Transmembrane helix</keyword>
<feature type="transmembrane region" description="Helical" evidence="7">
    <location>
        <begin position="205"/>
        <end position="227"/>
    </location>
</feature>
<evidence type="ECO:0000313" key="8">
    <source>
        <dbReference type="EMBL" id="CAG8907151.1"/>
    </source>
</evidence>
<evidence type="ECO:0000256" key="3">
    <source>
        <dbReference type="ARBA" id="ARBA00022692"/>
    </source>
</evidence>
<dbReference type="Proteomes" id="UP001154252">
    <property type="component" value="Unassembled WGS sequence"/>
</dbReference>
<evidence type="ECO:0000256" key="6">
    <source>
        <dbReference type="ARBA" id="ARBA00023239"/>
    </source>
</evidence>
<evidence type="ECO:0000313" key="9">
    <source>
        <dbReference type="Proteomes" id="UP001154252"/>
    </source>
</evidence>
<reference evidence="8" key="1">
    <citation type="submission" date="2021-07" db="EMBL/GenBank/DDBJ databases">
        <authorList>
            <person name="Branca A.L. A."/>
        </authorList>
    </citation>
    <scope>NUCLEOTIDE SEQUENCE</scope>
</reference>
<evidence type="ECO:0000256" key="2">
    <source>
        <dbReference type="ARBA" id="ARBA00006757"/>
    </source>
</evidence>
<protein>
    <recommendedName>
        <fullName evidence="10">Integral membrane protein</fullName>
    </recommendedName>
</protein>
<comment type="subcellular location">
    <subcellularLocation>
        <location evidence="1">Membrane</location>
        <topology evidence="1">Multi-pass membrane protein</topology>
    </subcellularLocation>
</comment>
<sequence>MDSFDLSKAPLEFQEWTNTSVYIHLYTNVTWVIVYVGLIQRSIQDRSYAMPLFSQCFNIAWEITFGFIFPTDDWGVTAFFQLAVIINSVVTYTGIRYGSREWDHAPMVKRNLPMIYAAGIGTSLACYMGIAKQFGRTKACFMIAIILQAILSVGSLSQLLTRGSTRGFSFSLWFLRFTGSLALVPEFYLRVQHWHEDFGFLASPLMLWCCYIFLGFDLVYGVCFWYIKQYEQGGRMAQVQKKQ</sequence>
<dbReference type="AlphaFoldDB" id="A0A9W4KL16"/>
<feature type="transmembrane region" description="Helical" evidence="7">
    <location>
        <begin position="141"/>
        <end position="160"/>
    </location>
</feature>
<feature type="transmembrane region" description="Helical" evidence="7">
    <location>
        <begin position="75"/>
        <end position="95"/>
    </location>
</feature>
<evidence type="ECO:0000256" key="7">
    <source>
        <dbReference type="SAM" id="Phobius"/>
    </source>
</evidence>
<evidence type="ECO:0000256" key="1">
    <source>
        <dbReference type="ARBA" id="ARBA00004141"/>
    </source>
</evidence>
<evidence type="ECO:0000256" key="5">
    <source>
        <dbReference type="ARBA" id="ARBA00023136"/>
    </source>
</evidence>
<dbReference type="PANTHER" id="PTHR42038">
    <property type="match status" value="1"/>
</dbReference>
<feature type="transmembrane region" description="Helical" evidence="7">
    <location>
        <begin position="20"/>
        <end position="38"/>
    </location>
</feature>
<organism evidence="8 9">
    <name type="scientific">Penicillium egyptiacum</name>
    <dbReference type="NCBI Taxonomy" id="1303716"/>
    <lineage>
        <taxon>Eukaryota</taxon>
        <taxon>Fungi</taxon>
        <taxon>Dikarya</taxon>
        <taxon>Ascomycota</taxon>
        <taxon>Pezizomycotina</taxon>
        <taxon>Eurotiomycetes</taxon>
        <taxon>Eurotiomycetidae</taxon>
        <taxon>Eurotiales</taxon>
        <taxon>Aspergillaceae</taxon>
        <taxon>Penicillium</taxon>
    </lineage>
</organism>
<dbReference type="PANTHER" id="PTHR42038:SF2">
    <property type="entry name" value="TERPENE CYCLASE AUSL"/>
    <property type="match status" value="1"/>
</dbReference>
<proteinExistence type="inferred from homology"/>
<comment type="caution">
    <text evidence="8">The sequence shown here is derived from an EMBL/GenBank/DDBJ whole genome shotgun (WGS) entry which is preliminary data.</text>
</comment>
<name>A0A9W4KL16_9EURO</name>
<comment type="similarity">
    <text evidence="2">Belongs to the paxB family.</text>
</comment>
<accession>A0A9W4KL16</accession>
<feature type="transmembrane region" description="Helical" evidence="7">
    <location>
        <begin position="167"/>
        <end position="185"/>
    </location>
</feature>
<dbReference type="GO" id="GO:0016829">
    <property type="term" value="F:lyase activity"/>
    <property type="evidence" value="ECO:0007669"/>
    <property type="project" value="UniProtKB-KW"/>
</dbReference>
<gene>
    <name evidence="8" type="ORF">PEGY_LOCUS8698</name>
</gene>
<evidence type="ECO:0000256" key="4">
    <source>
        <dbReference type="ARBA" id="ARBA00022989"/>
    </source>
</evidence>
<dbReference type="GO" id="GO:0016020">
    <property type="term" value="C:membrane"/>
    <property type="evidence" value="ECO:0007669"/>
    <property type="project" value="UniProtKB-SubCell"/>
</dbReference>
<dbReference type="OrthoDB" id="5294024at2759"/>
<keyword evidence="6" id="KW-0456">Lyase</keyword>
<feature type="transmembrane region" description="Helical" evidence="7">
    <location>
        <begin position="115"/>
        <end position="135"/>
    </location>
</feature>
<evidence type="ECO:0008006" key="10">
    <source>
        <dbReference type="Google" id="ProtNLM"/>
    </source>
</evidence>
<keyword evidence="3 7" id="KW-0812">Transmembrane</keyword>
<dbReference type="InterPro" id="IPR039020">
    <property type="entry name" value="PaxB-like"/>
</dbReference>